<name>A0AB34GTK7_ESCRO</name>
<dbReference type="Proteomes" id="UP001159641">
    <property type="component" value="Unassembled WGS sequence"/>
</dbReference>
<comment type="caution">
    <text evidence="2">The sequence shown here is derived from an EMBL/GenBank/DDBJ whole genome shotgun (WGS) entry which is preliminary data.</text>
</comment>
<feature type="region of interest" description="Disordered" evidence="1">
    <location>
        <begin position="1"/>
        <end position="227"/>
    </location>
</feature>
<dbReference type="EMBL" id="JAIQCJ010002130">
    <property type="protein sequence ID" value="KAJ8782136.1"/>
    <property type="molecule type" value="Genomic_DNA"/>
</dbReference>
<organism evidence="2 4">
    <name type="scientific">Eschrichtius robustus</name>
    <name type="common">California gray whale</name>
    <name type="synonym">Eschrichtius gibbosus</name>
    <dbReference type="NCBI Taxonomy" id="9764"/>
    <lineage>
        <taxon>Eukaryota</taxon>
        <taxon>Metazoa</taxon>
        <taxon>Chordata</taxon>
        <taxon>Craniata</taxon>
        <taxon>Vertebrata</taxon>
        <taxon>Euteleostomi</taxon>
        <taxon>Mammalia</taxon>
        <taxon>Eutheria</taxon>
        <taxon>Laurasiatheria</taxon>
        <taxon>Artiodactyla</taxon>
        <taxon>Whippomorpha</taxon>
        <taxon>Cetacea</taxon>
        <taxon>Mysticeti</taxon>
        <taxon>Eschrichtiidae</taxon>
        <taxon>Eschrichtius</taxon>
    </lineage>
</organism>
<accession>A0AB34GTK7</accession>
<gene>
    <name evidence="3" type="ORF">J1605_001998</name>
    <name evidence="2" type="ORF">J1605_010466</name>
</gene>
<evidence type="ECO:0000256" key="1">
    <source>
        <dbReference type="SAM" id="MobiDB-lite"/>
    </source>
</evidence>
<evidence type="ECO:0000313" key="2">
    <source>
        <dbReference type="EMBL" id="KAJ8782136.1"/>
    </source>
</evidence>
<feature type="compositionally biased region" description="Basic and acidic residues" evidence="1">
    <location>
        <begin position="121"/>
        <end position="133"/>
    </location>
</feature>
<dbReference type="EMBL" id="JAIQCJ010000291">
    <property type="protein sequence ID" value="KAJ8796927.1"/>
    <property type="molecule type" value="Genomic_DNA"/>
</dbReference>
<protein>
    <submittedName>
        <fullName evidence="2">Uncharacterized protein</fullName>
    </submittedName>
</protein>
<dbReference type="AlphaFoldDB" id="A0AB34GTK7"/>
<feature type="compositionally biased region" description="Low complexity" evidence="1">
    <location>
        <begin position="155"/>
        <end position="168"/>
    </location>
</feature>
<evidence type="ECO:0000313" key="4">
    <source>
        <dbReference type="Proteomes" id="UP001159641"/>
    </source>
</evidence>
<keyword evidence="4" id="KW-1185">Reference proteome</keyword>
<evidence type="ECO:0000313" key="3">
    <source>
        <dbReference type="EMBL" id="KAJ8796927.1"/>
    </source>
</evidence>
<feature type="compositionally biased region" description="Basic and acidic residues" evidence="1">
    <location>
        <begin position="183"/>
        <end position="192"/>
    </location>
</feature>
<feature type="compositionally biased region" description="Low complexity" evidence="1">
    <location>
        <begin position="103"/>
        <end position="113"/>
    </location>
</feature>
<feature type="compositionally biased region" description="Pro residues" evidence="1">
    <location>
        <begin position="47"/>
        <end position="65"/>
    </location>
</feature>
<proteinExistence type="predicted"/>
<reference evidence="2 4" key="1">
    <citation type="submission" date="2022-11" db="EMBL/GenBank/DDBJ databases">
        <title>Whole genome sequence of Eschrichtius robustus ER-17-0199.</title>
        <authorList>
            <person name="Bruniche-Olsen A."/>
            <person name="Black A.N."/>
            <person name="Fields C.J."/>
            <person name="Walden K."/>
            <person name="Dewoody J.A."/>
        </authorList>
    </citation>
    <scope>NUCLEOTIDE SEQUENCE [LARGE SCALE GENOMIC DNA]</scope>
    <source>
        <strain evidence="2">ER-17-0199</strain>
        <tissue evidence="2">Blubber</tissue>
    </source>
</reference>
<sequence>MQQGRTPPWTPTNPSAMVNSLHRITAAPAPPLSASLTPLVPRQHLPAPSPDHIPPYTLPHPPPAGDPLWALQAGRPPCLEIRLPLSPPHAGESSPEHPQRQGLSPLAPQMQSPPLLPPPTREPEPPSCHERPAPHPTPHPGGSSPNAYRAHARKSSPSTRASARSSSAFLPPHAAALSPRLVSRPEEGEWPARRVLSTPAASRPLLWPPKPAPPAQQEALRSGPPHA</sequence>